<proteinExistence type="predicted"/>
<dbReference type="Proteomes" id="UP000055060">
    <property type="component" value="Unassembled WGS sequence"/>
</dbReference>
<evidence type="ECO:0000313" key="2">
    <source>
        <dbReference type="Proteomes" id="UP000055060"/>
    </source>
</evidence>
<protein>
    <submittedName>
        <fullName evidence="1">Uncharacterized protein</fullName>
    </submittedName>
</protein>
<dbReference type="OrthoDB" id="161602at2"/>
<reference evidence="1" key="1">
    <citation type="submission" date="2015-07" db="EMBL/GenBank/DDBJ databases">
        <title>Draft Genome Sequences of Anaerolinea thermolimosa IMO-1, Bellilinea caldifistulae GOMI-1, Leptolinea tardivitalis YMTK-2, Levilinea saccharolytica KIBI-1,Longilinea arvoryzae KOME-1, Previously Described as Members of the Anaerolineaceae (Chloroflexi).</title>
        <authorList>
            <person name="Sekiguchi Y."/>
            <person name="Ohashi A."/>
            <person name="Matsuura N."/>
            <person name="Tourlousse M.D."/>
        </authorList>
    </citation>
    <scope>NUCLEOTIDE SEQUENCE [LARGE SCALE GENOMIC DNA]</scope>
    <source>
        <strain evidence="1">KOME-1</strain>
    </source>
</reference>
<gene>
    <name evidence="1" type="ORF">LARV_01826</name>
</gene>
<dbReference type="AlphaFoldDB" id="A0A0S7BG49"/>
<sequence length="139" mass="15639">MRKALFEGLVVDENGNLVTTGYVGDEPCYIVNDSGFLRHVPSEQVDRQVLQMMGEQIEGHEDEISEQTAKMLGQEDIFTRAMLLNQIKQMDKQFESLLQTGIPEDARAYMGMMGFKIVIDMHGEIVRVDQPSAPSDEGE</sequence>
<keyword evidence="2" id="KW-1185">Reference proteome</keyword>
<organism evidence="1">
    <name type="scientific">Longilinea arvoryzae</name>
    <dbReference type="NCBI Taxonomy" id="360412"/>
    <lineage>
        <taxon>Bacteria</taxon>
        <taxon>Bacillati</taxon>
        <taxon>Chloroflexota</taxon>
        <taxon>Anaerolineae</taxon>
        <taxon>Anaerolineales</taxon>
        <taxon>Anaerolineaceae</taxon>
        <taxon>Longilinea</taxon>
    </lineage>
</organism>
<dbReference type="EMBL" id="DF967972">
    <property type="protein sequence ID" value="GAP14064.1"/>
    <property type="molecule type" value="Genomic_DNA"/>
</dbReference>
<accession>A0A0S7BG49</accession>
<name>A0A0S7BG49_9CHLR</name>
<dbReference type="RefSeq" id="WP_075073352.1">
    <property type="nucleotide sequence ID" value="NZ_DF967972.1"/>
</dbReference>
<dbReference type="STRING" id="360412.LARV_01826"/>
<evidence type="ECO:0000313" key="1">
    <source>
        <dbReference type="EMBL" id="GAP14064.1"/>
    </source>
</evidence>